<keyword evidence="2" id="KW-0805">Transcription regulation</keyword>
<dbReference type="PANTHER" id="PTHR30419">
    <property type="entry name" value="HTH-TYPE TRANSCRIPTIONAL REGULATOR YBHD"/>
    <property type="match status" value="1"/>
</dbReference>
<feature type="domain" description="HTH lysR-type" evidence="5">
    <location>
        <begin position="10"/>
        <end position="61"/>
    </location>
</feature>
<keyword evidence="3 6" id="KW-0238">DNA-binding</keyword>
<dbReference type="Pfam" id="PF00126">
    <property type="entry name" value="HTH_1"/>
    <property type="match status" value="1"/>
</dbReference>
<organism evidence="6 7">
    <name type="scientific">Acinetobacter boissieri</name>
    <dbReference type="NCBI Taxonomy" id="1219383"/>
    <lineage>
        <taxon>Bacteria</taxon>
        <taxon>Pseudomonadati</taxon>
        <taxon>Pseudomonadota</taxon>
        <taxon>Gammaproteobacteria</taxon>
        <taxon>Moraxellales</taxon>
        <taxon>Moraxellaceae</taxon>
        <taxon>Acinetobacter</taxon>
    </lineage>
</organism>
<dbReference type="RefSeq" id="WP_092747973.1">
    <property type="nucleotide sequence ID" value="NZ_FMYL01000005.1"/>
</dbReference>
<dbReference type="AlphaFoldDB" id="A0A1G6HG17"/>
<dbReference type="InterPro" id="IPR036388">
    <property type="entry name" value="WH-like_DNA-bd_sf"/>
</dbReference>
<sequence>MTIPFSRFSEYFMAVARTGNLRRAADLLFISVSAVHRQIALAEESLGVQLFERLPTGLKLTLAGEMLYADLLKWQKDFQQTCVRFDEIQGLKRGSIDFGLITALSDGLIIDAIDDMRQSYPWLNFNIKVDNSDAIAKKIVDADIDFGLILDPIQRTNLDVLSFVEMPLGFIMSPQHELASEEKISLSMTYHERHIVADQPLVIHDRVSAIYKRNQLNPKQVTTCTDIRLMLSLLKKNMGISILSYLDAYSEIQRGELVFIPLREKGVQPLTVALCIAPRRQLSRASQILIQLLIAEIEKLK</sequence>
<dbReference type="PROSITE" id="PS50931">
    <property type="entry name" value="HTH_LYSR"/>
    <property type="match status" value="1"/>
</dbReference>
<dbReference type="EMBL" id="FMYL01000005">
    <property type="protein sequence ID" value="SDB93190.1"/>
    <property type="molecule type" value="Genomic_DNA"/>
</dbReference>
<dbReference type="CDD" id="cd05466">
    <property type="entry name" value="PBP2_LTTR_substrate"/>
    <property type="match status" value="1"/>
</dbReference>
<dbReference type="InterPro" id="IPR005119">
    <property type="entry name" value="LysR_subst-bd"/>
</dbReference>
<dbReference type="Gene3D" id="1.10.10.10">
    <property type="entry name" value="Winged helix-like DNA-binding domain superfamily/Winged helix DNA-binding domain"/>
    <property type="match status" value="1"/>
</dbReference>
<dbReference type="GO" id="GO:0005829">
    <property type="term" value="C:cytosol"/>
    <property type="evidence" value="ECO:0007669"/>
    <property type="project" value="TreeGrafter"/>
</dbReference>
<gene>
    <name evidence="6" type="ORF">SAMN05421733_105172</name>
</gene>
<dbReference type="InterPro" id="IPR000847">
    <property type="entry name" value="LysR_HTH_N"/>
</dbReference>
<evidence type="ECO:0000256" key="3">
    <source>
        <dbReference type="ARBA" id="ARBA00023125"/>
    </source>
</evidence>
<dbReference type="InterPro" id="IPR050950">
    <property type="entry name" value="HTH-type_LysR_regulators"/>
</dbReference>
<dbReference type="GO" id="GO:0003677">
    <property type="term" value="F:DNA binding"/>
    <property type="evidence" value="ECO:0007669"/>
    <property type="project" value="UniProtKB-KW"/>
</dbReference>
<dbReference type="GO" id="GO:0003700">
    <property type="term" value="F:DNA-binding transcription factor activity"/>
    <property type="evidence" value="ECO:0007669"/>
    <property type="project" value="InterPro"/>
</dbReference>
<dbReference type="Pfam" id="PF03466">
    <property type="entry name" value="LysR_substrate"/>
    <property type="match status" value="1"/>
</dbReference>
<reference evidence="7" key="1">
    <citation type="submission" date="2016-09" db="EMBL/GenBank/DDBJ databases">
        <authorList>
            <person name="Varghese N."/>
            <person name="Submissions S."/>
        </authorList>
    </citation>
    <scope>NUCLEOTIDE SEQUENCE [LARGE SCALE GENOMIC DNA]</scope>
    <source>
        <strain evidence="7">ANC 4422</strain>
    </source>
</reference>
<dbReference type="OrthoDB" id="8839922at2"/>
<protein>
    <submittedName>
        <fullName evidence="6">DNA-binding transcriptional regulator, LysR family</fullName>
    </submittedName>
</protein>
<dbReference type="Gene3D" id="3.40.190.290">
    <property type="match status" value="1"/>
</dbReference>
<dbReference type="Proteomes" id="UP000242501">
    <property type="component" value="Unassembled WGS sequence"/>
</dbReference>
<dbReference type="PANTHER" id="PTHR30419:SF8">
    <property type="entry name" value="NITROGEN ASSIMILATION TRANSCRIPTIONAL ACTIVATOR-RELATED"/>
    <property type="match status" value="1"/>
</dbReference>
<proteinExistence type="inferred from homology"/>
<dbReference type="SUPFAM" id="SSF53850">
    <property type="entry name" value="Periplasmic binding protein-like II"/>
    <property type="match status" value="1"/>
</dbReference>
<evidence type="ECO:0000313" key="7">
    <source>
        <dbReference type="Proteomes" id="UP000242501"/>
    </source>
</evidence>
<dbReference type="STRING" id="1219383.SAMN05421733_105172"/>
<dbReference type="InterPro" id="IPR036390">
    <property type="entry name" value="WH_DNA-bd_sf"/>
</dbReference>
<evidence type="ECO:0000313" key="6">
    <source>
        <dbReference type="EMBL" id="SDB93190.1"/>
    </source>
</evidence>
<dbReference type="SUPFAM" id="SSF46785">
    <property type="entry name" value="Winged helix' DNA-binding domain"/>
    <property type="match status" value="1"/>
</dbReference>
<comment type="similarity">
    <text evidence="1">Belongs to the LysR transcriptional regulatory family.</text>
</comment>
<keyword evidence="7" id="KW-1185">Reference proteome</keyword>
<evidence type="ECO:0000256" key="4">
    <source>
        <dbReference type="ARBA" id="ARBA00023163"/>
    </source>
</evidence>
<evidence type="ECO:0000259" key="5">
    <source>
        <dbReference type="PROSITE" id="PS50931"/>
    </source>
</evidence>
<evidence type="ECO:0000256" key="2">
    <source>
        <dbReference type="ARBA" id="ARBA00023015"/>
    </source>
</evidence>
<evidence type="ECO:0000256" key="1">
    <source>
        <dbReference type="ARBA" id="ARBA00009437"/>
    </source>
</evidence>
<accession>A0A1G6HG17</accession>
<name>A0A1G6HG17_9GAMM</name>
<keyword evidence="4" id="KW-0804">Transcription</keyword>